<organism evidence="2 3">
    <name type="scientific">Coleofasciculus chthonoplastes PCC 7420</name>
    <dbReference type="NCBI Taxonomy" id="118168"/>
    <lineage>
        <taxon>Bacteria</taxon>
        <taxon>Bacillati</taxon>
        <taxon>Cyanobacteriota</taxon>
        <taxon>Cyanophyceae</taxon>
        <taxon>Coleofasciculales</taxon>
        <taxon>Coleofasciculaceae</taxon>
        <taxon>Coleofasciculus</taxon>
    </lineage>
</organism>
<feature type="compositionally biased region" description="Basic and acidic residues" evidence="1">
    <location>
        <begin position="38"/>
        <end position="48"/>
    </location>
</feature>
<dbReference type="EMBL" id="DS989844">
    <property type="protein sequence ID" value="EDX77194.1"/>
    <property type="molecule type" value="Genomic_DNA"/>
</dbReference>
<evidence type="ECO:0000313" key="3">
    <source>
        <dbReference type="Proteomes" id="UP000003835"/>
    </source>
</evidence>
<reference evidence="2 3" key="1">
    <citation type="submission" date="2008-07" db="EMBL/GenBank/DDBJ databases">
        <authorList>
            <person name="Tandeau de Marsac N."/>
            <person name="Ferriera S."/>
            <person name="Johnson J."/>
            <person name="Kravitz S."/>
            <person name="Beeson K."/>
            <person name="Sutton G."/>
            <person name="Rogers Y.-H."/>
            <person name="Friedman R."/>
            <person name="Frazier M."/>
            <person name="Venter J.C."/>
        </authorList>
    </citation>
    <scope>NUCLEOTIDE SEQUENCE [LARGE SCALE GENOMIC DNA]</scope>
    <source>
        <strain evidence="2 3">PCC 7420</strain>
    </source>
</reference>
<dbReference type="Proteomes" id="UP000003835">
    <property type="component" value="Unassembled WGS sequence"/>
</dbReference>
<protein>
    <submittedName>
        <fullName evidence="2">Uncharacterized protein</fullName>
    </submittedName>
</protein>
<name>B4VL08_9CYAN</name>
<proteinExistence type="predicted"/>
<dbReference type="HOGENOM" id="CLU_3151623_0_0_3"/>
<evidence type="ECO:0000313" key="2">
    <source>
        <dbReference type="EMBL" id="EDX77194.1"/>
    </source>
</evidence>
<keyword evidence="3" id="KW-1185">Reference proteome</keyword>
<feature type="region of interest" description="Disordered" evidence="1">
    <location>
        <begin position="1"/>
        <end position="48"/>
    </location>
</feature>
<gene>
    <name evidence="2" type="ORF">MC7420_331</name>
</gene>
<feature type="compositionally biased region" description="Basic and acidic residues" evidence="1">
    <location>
        <begin position="1"/>
        <end position="12"/>
    </location>
</feature>
<evidence type="ECO:0000256" key="1">
    <source>
        <dbReference type="SAM" id="MobiDB-lite"/>
    </source>
</evidence>
<sequence length="48" mass="5267">MREIGRGNRLSENEPDSGTSGMIDTSVIGDEENVSEAVRSREDERVVS</sequence>
<accession>B4VL08</accession>
<dbReference type="AlphaFoldDB" id="B4VL08"/>